<dbReference type="KEGG" id="pfy:PFICI_11736"/>
<organism evidence="2 3">
    <name type="scientific">Pestalotiopsis fici (strain W106-1 / CGMCC3.15140)</name>
    <dbReference type="NCBI Taxonomy" id="1229662"/>
    <lineage>
        <taxon>Eukaryota</taxon>
        <taxon>Fungi</taxon>
        <taxon>Dikarya</taxon>
        <taxon>Ascomycota</taxon>
        <taxon>Pezizomycotina</taxon>
        <taxon>Sordariomycetes</taxon>
        <taxon>Xylariomycetidae</taxon>
        <taxon>Amphisphaeriales</taxon>
        <taxon>Sporocadaceae</taxon>
        <taxon>Pestalotiopsis</taxon>
    </lineage>
</organism>
<dbReference type="CDD" id="cd00920">
    <property type="entry name" value="Cupredoxin"/>
    <property type="match status" value="1"/>
</dbReference>
<dbReference type="STRING" id="1229662.W3WR83"/>
<reference evidence="3" key="1">
    <citation type="journal article" date="2015" name="BMC Genomics">
        <title>Genomic and transcriptomic analysis of the endophytic fungus Pestalotiopsis fici reveals its lifestyle and high potential for synthesis of natural products.</title>
        <authorList>
            <person name="Wang X."/>
            <person name="Zhang X."/>
            <person name="Liu L."/>
            <person name="Xiang M."/>
            <person name="Wang W."/>
            <person name="Sun X."/>
            <person name="Che Y."/>
            <person name="Guo L."/>
            <person name="Liu G."/>
            <person name="Guo L."/>
            <person name="Wang C."/>
            <person name="Yin W.B."/>
            <person name="Stadler M."/>
            <person name="Zhang X."/>
            <person name="Liu X."/>
        </authorList>
    </citation>
    <scope>NUCLEOTIDE SEQUENCE [LARGE SCALE GENOMIC DNA]</scope>
    <source>
        <strain evidence="3">W106-1 / CGMCC3.15140</strain>
    </source>
</reference>
<dbReference type="OrthoDB" id="5415867at2759"/>
<dbReference type="InterPro" id="IPR008972">
    <property type="entry name" value="Cupredoxin"/>
</dbReference>
<dbReference type="AlphaFoldDB" id="W3WR83"/>
<dbReference type="PANTHER" id="PTHR34883:SF15">
    <property type="entry name" value="EXTRACELLULAR SERINE-RICH PROTEIN"/>
    <property type="match status" value="1"/>
</dbReference>
<feature type="signal peptide" evidence="1">
    <location>
        <begin position="1"/>
        <end position="17"/>
    </location>
</feature>
<dbReference type="RefSeq" id="XP_007838508.1">
    <property type="nucleotide sequence ID" value="XM_007840317.1"/>
</dbReference>
<name>W3WR83_PESFW</name>
<dbReference type="EMBL" id="KI912117">
    <property type="protein sequence ID" value="ETS76349.1"/>
    <property type="molecule type" value="Genomic_DNA"/>
</dbReference>
<evidence type="ECO:0000313" key="2">
    <source>
        <dbReference type="EMBL" id="ETS76349.1"/>
    </source>
</evidence>
<evidence type="ECO:0000313" key="3">
    <source>
        <dbReference type="Proteomes" id="UP000030651"/>
    </source>
</evidence>
<dbReference type="OMA" id="WYYCAQQ"/>
<evidence type="ECO:0000256" key="1">
    <source>
        <dbReference type="SAM" id="SignalP"/>
    </source>
</evidence>
<sequence length="192" mass="20029">MFAQTFTTAFLIAAAVAAPTGPSTTTGTKTPTRTVPLTGVTHTVAAGRGALSFEPNNIVAEIGDVVEWHFAPRNHSVAQSSFGEPCKPLKDAATGHETGFFSGFNFAVQEGQSANVFQVVVEDKTPIWFYCSQTNGNHCQNGMTGVVNQNFNSPNTLAAYNALAKVSGTSVSPAVQQPVGGVIPNPNPLSGF</sequence>
<keyword evidence="3" id="KW-1185">Reference proteome</keyword>
<dbReference type="Proteomes" id="UP000030651">
    <property type="component" value="Unassembled WGS sequence"/>
</dbReference>
<accession>W3WR83</accession>
<evidence type="ECO:0008006" key="4">
    <source>
        <dbReference type="Google" id="ProtNLM"/>
    </source>
</evidence>
<keyword evidence="1" id="KW-0732">Signal</keyword>
<dbReference type="InParanoid" id="W3WR83"/>
<dbReference type="InterPro" id="IPR052953">
    <property type="entry name" value="Ser-rich/MCO-related"/>
</dbReference>
<proteinExistence type="predicted"/>
<dbReference type="PANTHER" id="PTHR34883">
    <property type="entry name" value="SERINE-RICH PROTEIN, PUTATIVE-RELATED-RELATED"/>
    <property type="match status" value="1"/>
</dbReference>
<dbReference type="SUPFAM" id="SSF49503">
    <property type="entry name" value="Cupredoxins"/>
    <property type="match status" value="1"/>
</dbReference>
<gene>
    <name evidence="2" type="ORF">PFICI_11736</name>
</gene>
<protein>
    <recommendedName>
        <fullName evidence="4">Extracellular serine-rich protein</fullName>
    </recommendedName>
</protein>
<dbReference type="eggNOG" id="ENOG502SQA8">
    <property type="taxonomic scope" value="Eukaryota"/>
</dbReference>
<dbReference type="Gene3D" id="2.60.40.420">
    <property type="entry name" value="Cupredoxins - blue copper proteins"/>
    <property type="match status" value="1"/>
</dbReference>
<feature type="chain" id="PRO_5004834970" description="Extracellular serine-rich protein" evidence="1">
    <location>
        <begin position="18"/>
        <end position="192"/>
    </location>
</feature>
<dbReference type="HOGENOM" id="CLU_053381_7_1_1"/>
<dbReference type="GeneID" id="19276749"/>